<reference evidence="2" key="1">
    <citation type="journal article" date="2002" name="Science">
        <title>The draft genome of Ciona intestinalis: insights into chordate and vertebrate origins.</title>
        <authorList>
            <person name="Dehal P."/>
            <person name="Satou Y."/>
            <person name="Campbell R.K."/>
            <person name="Chapman J."/>
            <person name="Degnan B."/>
            <person name="De Tomaso A."/>
            <person name="Davidson B."/>
            <person name="Di Gregorio A."/>
            <person name="Gelpke M."/>
            <person name="Goodstein D.M."/>
            <person name="Harafuji N."/>
            <person name="Hastings K.E."/>
            <person name="Ho I."/>
            <person name="Hotta K."/>
            <person name="Huang W."/>
            <person name="Kawashima T."/>
            <person name="Lemaire P."/>
            <person name="Martinez D."/>
            <person name="Meinertzhagen I.A."/>
            <person name="Necula S."/>
            <person name="Nonaka M."/>
            <person name="Putnam N."/>
            <person name="Rash S."/>
            <person name="Saiga H."/>
            <person name="Satake M."/>
            <person name="Terry A."/>
            <person name="Yamada L."/>
            <person name="Wang H.G."/>
            <person name="Awazu S."/>
            <person name="Azumi K."/>
            <person name="Boore J."/>
            <person name="Branno M."/>
            <person name="Chin-Bow S."/>
            <person name="DeSantis R."/>
            <person name="Doyle S."/>
            <person name="Francino P."/>
            <person name="Keys D.N."/>
            <person name="Haga S."/>
            <person name="Hayashi H."/>
            <person name="Hino K."/>
            <person name="Imai K.S."/>
            <person name="Inaba K."/>
            <person name="Kano S."/>
            <person name="Kobayashi K."/>
            <person name="Kobayashi M."/>
            <person name="Lee B.I."/>
            <person name="Makabe K.W."/>
            <person name="Manohar C."/>
            <person name="Matassi G."/>
            <person name="Medina M."/>
            <person name="Mochizuki Y."/>
            <person name="Mount S."/>
            <person name="Morishita T."/>
            <person name="Miura S."/>
            <person name="Nakayama A."/>
            <person name="Nishizaka S."/>
            <person name="Nomoto H."/>
            <person name="Ohta F."/>
            <person name="Oishi K."/>
            <person name="Rigoutsos I."/>
            <person name="Sano M."/>
            <person name="Sasaki A."/>
            <person name="Sasakura Y."/>
            <person name="Shoguchi E."/>
            <person name="Shin-i T."/>
            <person name="Spagnuolo A."/>
            <person name="Stainier D."/>
            <person name="Suzuki M.M."/>
            <person name="Tassy O."/>
            <person name="Takatori N."/>
            <person name="Tokuoka M."/>
            <person name="Yagi K."/>
            <person name="Yoshizaki F."/>
            <person name="Wada S."/>
            <person name="Zhang C."/>
            <person name="Hyatt P.D."/>
            <person name="Larimer F."/>
            <person name="Detter C."/>
            <person name="Doggett N."/>
            <person name="Glavina T."/>
            <person name="Hawkins T."/>
            <person name="Richardson P."/>
            <person name="Lucas S."/>
            <person name="Kohara Y."/>
            <person name="Levine M."/>
            <person name="Satoh N."/>
            <person name="Rokhsar D.S."/>
        </authorList>
    </citation>
    <scope>NUCLEOTIDE SEQUENCE [LARGE SCALE GENOMIC DNA]</scope>
</reference>
<reference evidence="1" key="2">
    <citation type="submission" date="2025-08" db="UniProtKB">
        <authorList>
            <consortium name="Ensembl"/>
        </authorList>
    </citation>
    <scope>IDENTIFICATION</scope>
</reference>
<proteinExistence type="predicted"/>
<dbReference type="InParanoid" id="H2Y3I2"/>
<name>H2Y3I2_CIOIN</name>
<evidence type="ECO:0000313" key="1">
    <source>
        <dbReference type="Ensembl" id="ENSCINP00000036467.1"/>
    </source>
</evidence>
<dbReference type="Proteomes" id="UP000008144">
    <property type="component" value="Unassembled WGS sequence"/>
</dbReference>
<dbReference type="HOGENOM" id="CLU_3191022_0_0_1"/>
<dbReference type="Ensembl" id="ENSCINT00000035591.1">
    <property type="protein sequence ID" value="ENSCINP00000036467.1"/>
    <property type="gene ID" value="ENSCING00000018679.1"/>
</dbReference>
<protein>
    <submittedName>
        <fullName evidence="1">Uncharacterized LOC101243340</fullName>
    </submittedName>
</protein>
<sequence>MEGVSKILKDKRFDDDTVVFLNEDLLEKLNINTMGQRLQNLKVVSL</sequence>
<gene>
    <name evidence="1" type="primary">LOC101243340</name>
</gene>
<reference evidence="1" key="3">
    <citation type="submission" date="2025-09" db="UniProtKB">
        <authorList>
            <consortium name="Ensembl"/>
        </authorList>
    </citation>
    <scope>IDENTIFICATION</scope>
</reference>
<organism evidence="1 2">
    <name type="scientific">Ciona intestinalis</name>
    <name type="common">Transparent sea squirt</name>
    <name type="synonym">Ascidia intestinalis</name>
    <dbReference type="NCBI Taxonomy" id="7719"/>
    <lineage>
        <taxon>Eukaryota</taxon>
        <taxon>Metazoa</taxon>
        <taxon>Chordata</taxon>
        <taxon>Tunicata</taxon>
        <taxon>Ascidiacea</taxon>
        <taxon>Phlebobranchia</taxon>
        <taxon>Cionidae</taxon>
        <taxon>Ciona</taxon>
    </lineage>
</organism>
<evidence type="ECO:0000313" key="2">
    <source>
        <dbReference type="Proteomes" id="UP000008144"/>
    </source>
</evidence>
<keyword evidence="2" id="KW-1185">Reference proteome</keyword>
<accession>H2Y3I2</accession>
<dbReference type="AlphaFoldDB" id="H2Y3I2"/>